<dbReference type="InterPro" id="IPR012341">
    <property type="entry name" value="6hp_glycosidase-like_sf"/>
</dbReference>
<dbReference type="SUPFAM" id="SSF48208">
    <property type="entry name" value="Six-hairpin glycosidases"/>
    <property type="match status" value="1"/>
</dbReference>
<dbReference type="InterPro" id="IPR008928">
    <property type="entry name" value="6-hairpin_glycosidase_sf"/>
</dbReference>
<name>A0A4R8Q8M9_9PEZI</name>
<accession>A0A4R8Q8M9</accession>
<dbReference type="EMBL" id="QAPG01000102">
    <property type="protein sequence ID" value="TDZ31505.1"/>
    <property type="molecule type" value="Genomic_DNA"/>
</dbReference>
<comment type="caution">
    <text evidence="3">The sequence shown here is derived from an EMBL/GenBank/DDBJ whole genome shotgun (WGS) entry which is preliminary data.</text>
</comment>
<gene>
    <name evidence="3" type="ORF">C8035_v012251</name>
</gene>
<evidence type="ECO:0008006" key="5">
    <source>
        <dbReference type="Google" id="ProtNLM"/>
    </source>
</evidence>
<evidence type="ECO:0000313" key="4">
    <source>
        <dbReference type="Proteomes" id="UP000295083"/>
    </source>
</evidence>
<sequence length="708" mass="75670">MSYGETEAALSQYMSDGPLPLAAAMDTYGVNRYNITGPSIFANRLIQGAFRYQKLNLSTPGALTLRSIGVKPTTSTTALTQLPGSFECSDEDLTRIWSVGARTVQLTEIPKNSVPDFLRVTDEGAYAESAAPQALGSAAAAQLVSYRLHFRVKPVRGGFGFSVLSDTLNSAVYVSFDLDKRAVAANAGSTTCDTQIAAAEIPANLSVNLGPWHSVLATVDMTDVSVSVNNTTVLSFTQSARFFGSFGIGASLSHAAYFQNMTAATPAGETIYTHPLTDRSFLADFFMGANPADAIVDGSRRDRIAYSGDLDIAVGAAFASTFGTSFVDGSLELIGSYQETPGFFTPTAKIQQAPLSAPLDANVTGLVGYSFNFLTAIAQNYEMRGNLTFAQTWAPRVVKMLDWADSQTLSDGLFNLAEESFGGDWNYYDPAQSGVVTKFNAVYAYSLQQCMRLLKDAGVDVAVYQARLDRLRAAINEKLWSEDLGVYIMSDNLTTGFAQDANALAILAGVPDAPTRQRFGPTIPVSPYAAAYHLRAALESRDASSAAMLLKKTGAPMADPGNANYTGCFWETLNADGTPGLGLATSLCHGWAAGPTAELSRHVLGVRPTVPGFAEWKVEPQTLGLEWARGRYPTVLGDIVVDWRFEGGLLRMKVESPVGGNKGVIYLPQPMMTLVEESVIRVNGAVVNGSVFEVSGGDSFALTQNVLR</sequence>
<evidence type="ECO:0000259" key="2">
    <source>
        <dbReference type="Pfam" id="PF17390"/>
    </source>
</evidence>
<dbReference type="AlphaFoldDB" id="A0A4R8Q8M9"/>
<dbReference type="Gene3D" id="2.60.120.560">
    <property type="entry name" value="Exo-inulinase, domain 1"/>
    <property type="match status" value="1"/>
</dbReference>
<dbReference type="PANTHER" id="PTHR34987:SF4">
    <property type="entry name" value="ALPHA-L-RHAMNOSIDASE C-TERMINAL DOMAIN-CONTAINING PROTEIN"/>
    <property type="match status" value="1"/>
</dbReference>
<keyword evidence="4" id="KW-1185">Reference proteome</keyword>
<evidence type="ECO:0000259" key="1">
    <source>
        <dbReference type="Pfam" id="PF17389"/>
    </source>
</evidence>
<dbReference type="GO" id="GO:0003824">
    <property type="term" value="F:catalytic activity"/>
    <property type="evidence" value="ECO:0007669"/>
    <property type="project" value="UniProtKB-ARBA"/>
</dbReference>
<dbReference type="InterPro" id="IPR035398">
    <property type="entry name" value="Bac_rhamnosid_C"/>
</dbReference>
<organism evidence="3 4">
    <name type="scientific">Colletotrichum spinosum</name>
    <dbReference type="NCBI Taxonomy" id="1347390"/>
    <lineage>
        <taxon>Eukaryota</taxon>
        <taxon>Fungi</taxon>
        <taxon>Dikarya</taxon>
        <taxon>Ascomycota</taxon>
        <taxon>Pezizomycotina</taxon>
        <taxon>Sordariomycetes</taxon>
        <taxon>Hypocreomycetidae</taxon>
        <taxon>Glomerellales</taxon>
        <taxon>Glomerellaceae</taxon>
        <taxon>Colletotrichum</taxon>
        <taxon>Colletotrichum orbiculare species complex</taxon>
    </lineage>
</organism>
<dbReference type="Pfam" id="PF17389">
    <property type="entry name" value="Bac_rhamnosid6H"/>
    <property type="match status" value="1"/>
</dbReference>
<dbReference type="PANTHER" id="PTHR34987">
    <property type="entry name" value="C, PUTATIVE (AFU_ORTHOLOGUE AFUA_3G02880)-RELATED"/>
    <property type="match status" value="1"/>
</dbReference>
<dbReference type="GO" id="GO:0005975">
    <property type="term" value="P:carbohydrate metabolic process"/>
    <property type="evidence" value="ECO:0007669"/>
    <property type="project" value="InterPro"/>
</dbReference>
<evidence type="ECO:0000313" key="3">
    <source>
        <dbReference type="EMBL" id="TDZ31505.1"/>
    </source>
</evidence>
<dbReference type="Gene3D" id="1.50.10.10">
    <property type="match status" value="1"/>
</dbReference>
<reference evidence="3 4" key="1">
    <citation type="submission" date="2018-11" db="EMBL/GenBank/DDBJ databases">
        <title>Genome sequence and assembly of Colletotrichum spinosum.</title>
        <authorList>
            <person name="Gan P."/>
            <person name="Shirasu K."/>
        </authorList>
    </citation>
    <scope>NUCLEOTIDE SEQUENCE [LARGE SCALE GENOMIC DNA]</scope>
    <source>
        <strain evidence="3 4">CBS 515.97</strain>
    </source>
</reference>
<dbReference type="Gene3D" id="2.60.420.10">
    <property type="entry name" value="Maltose phosphorylase, domain 3"/>
    <property type="match status" value="1"/>
</dbReference>
<proteinExistence type="predicted"/>
<dbReference type="Pfam" id="PF17390">
    <property type="entry name" value="Bac_rhamnosid_C"/>
    <property type="match status" value="1"/>
</dbReference>
<feature type="domain" description="Alpha-L-rhamnosidase C-terminal" evidence="2">
    <location>
        <begin position="605"/>
        <end position="670"/>
    </location>
</feature>
<feature type="domain" description="Alpha-L-rhamnosidase six-hairpin glycosidase" evidence="1">
    <location>
        <begin position="289"/>
        <end position="515"/>
    </location>
</feature>
<dbReference type="InterPro" id="IPR035396">
    <property type="entry name" value="Bac_rhamnosid6H"/>
</dbReference>
<protein>
    <recommendedName>
        <fullName evidence="5">Alpha-L-rhamnosidase</fullName>
    </recommendedName>
</protein>
<dbReference type="Proteomes" id="UP000295083">
    <property type="component" value="Unassembled WGS sequence"/>
</dbReference>